<dbReference type="InterPro" id="IPR001279">
    <property type="entry name" value="Metallo-B-lactamas"/>
</dbReference>
<evidence type="ECO:0000259" key="2">
    <source>
        <dbReference type="SMART" id="SM00849"/>
    </source>
</evidence>
<dbReference type="InterPro" id="IPR036866">
    <property type="entry name" value="RibonucZ/Hydroxyglut_hydro"/>
</dbReference>
<dbReference type="InterPro" id="IPR051682">
    <property type="entry name" value="Mito_Persulfide_Diox"/>
</dbReference>
<dbReference type="GO" id="GO:0046872">
    <property type="term" value="F:metal ion binding"/>
    <property type="evidence" value="ECO:0007669"/>
    <property type="project" value="UniProtKB-KW"/>
</dbReference>
<dbReference type="PANTHER" id="PTHR43084:SF1">
    <property type="entry name" value="PERSULFIDE DIOXYGENASE ETHE1, MITOCHONDRIAL"/>
    <property type="match status" value="1"/>
</dbReference>
<dbReference type="STRING" id="230819.A0A5C3KEW3"/>
<dbReference type="GO" id="GO:0070813">
    <property type="term" value="P:hydrogen sulfide metabolic process"/>
    <property type="evidence" value="ECO:0007669"/>
    <property type="project" value="TreeGrafter"/>
</dbReference>
<dbReference type="Pfam" id="PF00753">
    <property type="entry name" value="Lactamase_B"/>
    <property type="match status" value="1"/>
</dbReference>
<dbReference type="GO" id="GO:0050313">
    <property type="term" value="F:sulfur dioxygenase activity"/>
    <property type="evidence" value="ECO:0007669"/>
    <property type="project" value="InterPro"/>
</dbReference>
<dbReference type="AlphaFoldDB" id="A0A5C3KEW3"/>
<accession>A0A5C3KEW3</accession>
<evidence type="ECO:0000256" key="1">
    <source>
        <dbReference type="ARBA" id="ARBA00022723"/>
    </source>
</evidence>
<dbReference type="InterPro" id="IPR044528">
    <property type="entry name" value="POD-like_MBL-fold"/>
</dbReference>
<name>A0A5C3KEW3_COPMA</name>
<evidence type="ECO:0000313" key="3">
    <source>
        <dbReference type="EMBL" id="TFK18213.1"/>
    </source>
</evidence>
<dbReference type="SMART" id="SM00849">
    <property type="entry name" value="Lactamase_B"/>
    <property type="match status" value="1"/>
</dbReference>
<dbReference type="OrthoDB" id="449487at2759"/>
<dbReference type="CDD" id="cd07724">
    <property type="entry name" value="POD-like_MBL-fold"/>
    <property type="match status" value="1"/>
</dbReference>
<feature type="domain" description="Metallo-beta-lactamase" evidence="2">
    <location>
        <begin position="97"/>
        <end position="287"/>
    </location>
</feature>
<dbReference type="Proteomes" id="UP000307440">
    <property type="component" value="Unassembled WGS sequence"/>
</dbReference>
<proteinExistence type="predicted"/>
<dbReference type="Gene3D" id="3.60.15.10">
    <property type="entry name" value="Ribonuclease Z/Hydroxyacylglutathione hydrolase-like"/>
    <property type="match status" value="1"/>
</dbReference>
<organism evidence="3 4">
    <name type="scientific">Coprinopsis marcescibilis</name>
    <name type="common">Agaric fungus</name>
    <name type="synonym">Psathyrella marcescibilis</name>
    <dbReference type="NCBI Taxonomy" id="230819"/>
    <lineage>
        <taxon>Eukaryota</taxon>
        <taxon>Fungi</taxon>
        <taxon>Dikarya</taxon>
        <taxon>Basidiomycota</taxon>
        <taxon>Agaricomycotina</taxon>
        <taxon>Agaricomycetes</taxon>
        <taxon>Agaricomycetidae</taxon>
        <taxon>Agaricales</taxon>
        <taxon>Agaricineae</taxon>
        <taxon>Psathyrellaceae</taxon>
        <taxon>Coprinopsis</taxon>
    </lineage>
</organism>
<keyword evidence="1" id="KW-0479">Metal-binding</keyword>
<keyword evidence="4" id="KW-1185">Reference proteome</keyword>
<sequence>MNLKAAASSVVKRCGQRILANPPASRPVSPVISQGLRATGKYNQSAIVDASSHPPPLPPIRLYSTEATSNAYAPTCGSLPQQSGEPAIDSFFEPATSTWQYVVSDPTTKKAVIIDSVLDFSPASGEISTKTADSLLAFIKQKGLEVIMILETHAHADHLTAAQYLKSRLGGSVPVAIGKRITGVQKTFAKVYGVPKESFEGTFDKLWEDDETFRIGNLECHVMHLPGHTPDHVGYRCGNALFVGDTLFYPDVGSARADFPGGSPTDLYQSVQRVLSLDPDVQVFAGHDYPPEGEKPGQRCWSLVSEQRRKNVHLRARRGPEQSAPDAQEKDKDAFIRWRAQRDRTLGAPRLLHPALQVNICAGRLPQPDESGRRMFKIPLKVPEGL</sequence>
<reference evidence="3 4" key="1">
    <citation type="journal article" date="2019" name="Nat. Ecol. Evol.">
        <title>Megaphylogeny resolves global patterns of mushroom evolution.</title>
        <authorList>
            <person name="Varga T."/>
            <person name="Krizsan K."/>
            <person name="Foldi C."/>
            <person name="Dima B."/>
            <person name="Sanchez-Garcia M."/>
            <person name="Sanchez-Ramirez S."/>
            <person name="Szollosi G.J."/>
            <person name="Szarkandi J.G."/>
            <person name="Papp V."/>
            <person name="Albert L."/>
            <person name="Andreopoulos W."/>
            <person name="Angelini C."/>
            <person name="Antonin V."/>
            <person name="Barry K.W."/>
            <person name="Bougher N.L."/>
            <person name="Buchanan P."/>
            <person name="Buyck B."/>
            <person name="Bense V."/>
            <person name="Catcheside P."/>
            <person name="Chovatia M."/>
            <person name="Cooper J."/>
            <person name="Damon W."/>
            <person name="Desjardin D."/>
            <person name="Finy P."/>
            <person name="Geml J."/>
            <person name="Haridas S."/>
            <person name="Hughes K."/>
            <person name="Justo A."/>
            <person name="Karasinski D."/>
            <person name="Kautmanova I."/>
            <person name="Kiss B."/>
            <person name="Kocsube S."/>
            <person name="Kotiranta H."/>
            <person name="LaButti K.M."/>
            <person name="Lechner B.E."/>
            <person name="Liimatainen K."/>
            <person name="Lipzen A."/>
            <person name="Lukacs Z."/>
            <person name="Mihaltcheva S."/>
            <person name="Morgado L.N."/>
            <person name="Niskanen T."/>
            <person name="Noordeloos M.E."/>
            <person name="Ohm R.A."/>
            <person name="Ortiz-Santana B."/>
            <person name="Ovrebo C."/>
            <person name="Racz N."/>
            <person name="Riley R."/>
            <person name="Savchenko A."/>
            <person name="Shiryaev A."/>
            <person name="Soop K."/>
            <person name="Spirin V."/>
            <person name="Szebenyi C."/>
            <person name="Tomsovsky M."/>
            <person name="Tulloss R.E."/>
            <person name="Uehling J."/>
            <person name="Grigoriev I.V."/>
            <person name="Vagvolgyi C."/>
            <person name="Papp T."/>
            <person name="Martin F.M."/>
            <person name="Miettinen O."/>
            <person name="Hibbett D.S."/>
            <person name="Nagy L.G."/>
        </authorList>
    </citation>
    <scope>NUCLEOTIDE SEQUENCE [LARGE SCALE GENOMIC DNA]</scope>
    <source>
        <strain evidence="3 4">CBS 121175</strain>
    </source>
</reference>
<dbReference type="SUPFAM" id="SSF56281">
    <property type="entry name" value="Metallo-hydrolase/oxidoreductase"/>
    <property type="match status" value="1"/>
</dbReference>
<protein>
    <submittedName>
        <fullName evidence="3">Metallo-beta-lactamase</fullName>
    </submittedName>
</protein>
<dbReference type="GO" id="GO:0006749">
    <property type="term" value="P:glutathione metabolic process"/>
    <property type="evidence" value="ECO:0007669"/>
    <property type="project" value="InterPro"/>
</dbReference>
<gene>
    <name evidence="3" type="ORF">FA15DRAFT_675478</name>
</gene>
<dbReference type="EMBL" id="ML210421">
    <property type="protein sequence ID" value="TFK18213.1"/>
    <property type="molecule type" value="Genomic_DNA"/>
</dbReference>
<evidence type="ECO:0000313" key="4">
    <source>
        <dbReference type="Proteomes" id="UP000307440"/>
    </source>
</evidence>
<dbReference type="PANTHER" id="PTHR43084">
    <property type="entry name" value="PERSULFIDE DIOXYGENASE ETHE1"/>
    <property type="match status" value="1"/>
</dbReference>